<feature type="region of interest" description="Disordered" evidence="1">
    <location>
        <begin position="299"/>
        <end position="323"/>
    </location>
</feature>
<evidence type="ECO:0000313" key="2">
    <source>
        <dbReference type="EMBL" id="SDM57088.1"/>
    </source>
</evidence>
<feature type="compositionally biased region" description="Polar residues" evidence="1">
    <location>
        <begin position="314"/>
        <end position="323"/>
    </location>
</feature>
<dbReference type="STRING" id="582672.SAMN05216360_102473"/>
<dbReference type="OrthoDB" id="9911729at2"/>
<dbReference type="RefSeq" id="WP_091713804.1">
    <property type="nucleotide sequence ID" value="NZ_FNHS01000002.1"/>
</dbReference>
<protein>
    <submittedName>
        <fullName evidence="2">Uncharacterized protein</fullName>
    </submittedName>
</protein>
<name>A0A1G9UB31_9HYPH</name>
<dbReference type="Proteomes" id="UP000198704">
    <property type="component" value="Unassembled WGS sequence"/>
</dbReference>
<reference evidence="3" key="1">
    <citation type="submission" date="2016-10" db="EMBL/GenBank/DDBJ databases">
        <authorList>
            <person name="Varghese N."/>
            <person name="Submissions S."/>
        </authorList>
    </citation>
    <scope>NUCLEOTIDE SEQUENCE [LARGE SCALE GENOMIC DNA]</scope>
    <source>
        <strain evidence="3">BL47</strain>
    </source>
</reference>
<organism evidence="2 3">
    <name type="scientific">Methylobacterium phyllostachyos</name>
    <dbReference type="NCBI Taxonomy" id="582672"/>
    <lineage>
        <taxon>Bacteria</taxon>
        <taxon>Pseudomonadati</taxon>
        <taxon>Pseudomonadota</taxon>
        <taxon>Alphaproteobacteria</taxon>
        <taxon>Hyphomicrobiales</taxon>
        <taxon>Methylobacteriaceae</taxon>
        <taxon>Methylobacterium</taxon>
    </lineage>
</organism>
<dbReference type="EMBL" id="FNHS01000002">
    <property type="protein sequence ID" value="SDM57088.1"/>
    <property type="molecule type" value="Genomic_DNA"/>
</dbReference>
<evidence type="ECO:0000256" key="1">
    <source>
        <dbReference type="SAM" id="MobiDB-lite"/>
    </source>
</evidence>
<sequence length="323" mass="36596">MPRHVFPASATHADMLAWCRIRLAEPLKIPEPLPTQRRPRAEPEPPLPLLFEDLPEQRRPERPDVVPVFGEDPPLVPVHWSAEQISVIEDYAVLGVSSTAWKAYIIPTAKVAAEQVEVAGKGCSARVLITETRLGWTSGFDLQAFRFGSGEGGNWHPNADAHGFYLWATRQTAIHHGACELWQASRDEDTADRIRGHYAMRGYDVMEPPGDEWKRRLISREDTKRLRLIAHRTRMHPVGRMSPEIHAAVAFYEREFERAAGLDDHDAHVDGQAPAPPARPLDEMLLDHFRGVISPPSDLAMKRRARRRERENIDQANRINGQV</sequence>
<accession>A0A1G9UB31</accession>
<evidence type="ECO:0000313" key="3">
    <source>
        <dbReference type="Proteomes" id="UP000198704"/>
    </source>
</evidence>
<dbReference type="AlphaFoldDB" id="A0A1G9UB31"/>
<keyword evidence="3" id="KW-1185">Reference proteome</keyword>
<gene>
    <name evidence="2" type="ORF">SAMN05216360_102473</name>
</gene>
<proteinExistence type="predicted"/>